<gene>
    <name evidence="1" type="ORF">AWZ03_015233</name>
</gene>
<sequence length="99" mass="10369">FIGRRGLLRKLYCDNTTNSVGAARTLDRKATFHGNTADMETIAAEGGMNPNDGEVLTPGHFLIGPTEVGAVVLVGEDNAPSQQWMLGVVTEAIAGGNGR</sequence>
<organism evidence="1 2">
    <name type="scientific">Drosophila navojoa</name>
    <name type="common">Fruit fly</name>
    <dbReference type="NCBI Taxonomy" id="7232"/>
    <lineage>
        <taxon>Eukaryota</taxon>
        <taxon>Metazoa</taxon>
        <taxon>Ecdysozoa</taxon>
        <taxon>Arthropoda</taxon>
        <taxon>Hexapoda</taxon>
        <taxon>Insecta</taxon>
        <taxon>Pterygota</taxon>
        <taxon>Neoptera</taxon>
        <taxon>Endopterygota</taxon>
        <taxon>Diptera</taxon>
        <taxon>Brachycera</taxon>
        <taxon>Muscomorpha</taxon>
        <taxon>Ephydroidea</taxon>
        <taxon>Drosophilidae</taxon>
        <taxon>Drosophila</taxon>
    </lineage>
</organism>
<evidence type="ECO:0000313" key="1">
    <source>
        <dbReference type="EMBL" id="TDG38345.1"/>
    </source>
</evidence>
<comment type="caution">
    <text evidence="1">The sequence shown here is derived from an EMBL/GenBank/DDBJ whole genome shotgun (WGS) entry which is preliminary data.</text>
</comment>
<feature type="non-terminal residue" evidence="1">
    <location>
        <position position="99"/>
    </location>
</feature>
<reference evidence="1 2" key="1">
    <citation type="journal article" date="2019" name="J. Hered.">
        <title>An Improved Genome Assembly for Drosophila navojoa, the Basal Species in the mojavensis Cluster.</title>
        <authorList>
            <person name="Vanderlinde T."/>
            <person name="Dupim E.G."/>
            <person name="Nazario-Yepiz N.O."/>
            <person name="Carvalho A.B."/>
        </authorList>
    </citation>
    <scope>NUCLEOTIDE SEQUENCE [LARGE SCALE GENOMIC DNA]</scope>
    <source>
        <strain evidence="1">Navoj_Jal97</strain>
        <tissue evidence="1">Whole organism</tissue>
    </source>
</reference>
<proteinExistence type="predicted"/>
<feature type="non-terminal residue" evidence="1">
    <location>
        <position position="1"/>
    </location>
</feature>
<evidence type="ECO:0000313" key="2">
    <source>
        <dbReference type="Proteomes" id="UP000295192"/>
    </source>
</evidence>
<name>A0A484AS05_DRONA</name>
<protein>
    <submittedName>
        <fullName evidence="1">Uncharacterized protein</fullName>
    </submittedName>
</protein>
<dbReference type="AlphaFoldDB" id="A0A484AS05"/>
<dbReference type="Proteomes" id="UP000295192">
    <property type="component" value="Unassembled WGS sequence"/>
</dbReference>
<dbReference type="EMBL" id="LSRL02004697">
    <property type="protein sequence ID" value="TDG38345.1"/>
    <property type="molecule type" value="Genomic_DNA"/>
</dbReference>
<keyword evidence="2" id="KW-1185">Reference proteome</keyword>
<accession>A0A484AS05</accession>